<reference evidence="1 2" key="1">
    <citation type="submission" date="2024-01" db="EMBL/GenBank/DDBJ databases">
        <title>Complete genome of Cladobotryum mycophilum ATHUM6906.</title>
        <authorList>
            <person name="Christinaki A.C."/>
            <person name="Myridakis A.I."/>
            <person name="Kouvelis V.N."/>
        </authorList>
    </citation>
    <scope>NUCLEOTIDE SEQUENCE [LARGE SCALE GENOMIC DNA]</scope>
    <source>
        <strain evidence="1 2">ATHUM6906</strain>
    </source>
</reference>
<dbReference type="PANTHER" id="PTHR46082">
    <property type="entry name" value="ATP/GTP-BINDING PROTEIN-RELATED"/>
    <property type="match status" value="1"/>
</dbReference>
<comment type="caution">
    <text evidence="1">The sequence shown here is derived from an EMBL/GenBank/DDBJ whole genome shotgun (WGS) entry which is preliminary data.</text>
</comment>
<evidence type="ECO:0000313" key="1">
    <source>
        <dbReference type="EMBL" id="KAK5994846.1"/>
    </source>
</evidence>
<accession>A0ABR0SST6</accession>
<proteinExistence type="predicted"/>
<evidence type="ECO:0008006" key="3">
    <source>
        <dbReference type="Google" id="ProtNLM"/>
    </source>
</evidence>
<sequence length="223" mass="25620">MSEPSTDDYTVGWICALQEEYEAACRMLDLEFDGPETSDINAPPEALLGVIPEMRRRHNDPRTPDRFPEHLRLMDDILEYRRPSEDRLYNADYEHKGGKSCIDCDVDELIERPPRKSRRAFMIHYGIIASANSVMGDVKERDRYAHDPEMNVLCFETEAGGLMNNFPCLVIRGICSYSDSHRNGEWHNYAALTAAAYARELLLVLKPQKITRPLVQENKLISE</sequence>
<name>A0ABR0SST6_9HYPO</name>
<dbReference type="PANTHER" id="PTHR46082:SF11">
    <property type="entry name" value="AAA+ ATPASE DOMAIN-CONTAINING PROTEIN-RELATED"/>
    <property type="match status" value="1"/>
</dbReference>
<gene>
    <name evidence="1" type="ORF">PT974_03232</name>
</gene>
<organism evidence="1 2">
    <name type="scientific">Cladobotryum mycophilum</name>
    <dbReference type="NCBI Taxonomy" id="491253"/>
    <lineage>
        <taxon>Eukaryota</taxon>
        <taxon>Fungi</taxon>
        <taxon>Dikarya</taxon>
        <taxon>Ascomycota</taxon>
        <taxon>Pezizomycotina</taxon>
        <taxon>Sordariomycetes</taxon>
        <taxon>Hypocreomycetidae</taxon>
        <taxon>Hypocreales</taxon>
        <taxon>Hypocreaceae</taxon>
        <taxon>Cladobotryum</taxon>
    </lineage>
</organism>
<dbReference type="InterPro" id="IPR053137">
    <property type="entry name" value="NLR-like"/>
</dbReference>
<dbReference type="Proteomes" id="UP001338125">
    <property type="component" value="Unassembled WGS sequence"/>
</dbReference>
<dbReference type="EMBL" id="JAVFKD010000004">
    <property type="protein sequence ID" value="KAK5994846.1"/>
    <property type="molecule type" value="Genomic_DNA"/>
</dbReference>
<evidence type="ECO:0000313" key="2">
    <source>
        <dbReference type="Proteomes" id="UP001338125"/>
    </source>
</evidence>
<protein>
    <recommendedName>
        <fullName evidence="3">Nucleoside phosphorylase domain-containing protein</fullName>
    </recommendedName>
</protein>
<dbReference type="InterPro" id="IPR035994">
    <property type="entry name" value="Nucleoside_phosphorylase_sf"/>
</dbReference>
<keyword evidence="2" id="KW-1185">Reference proteome</keyword>
<dbReference type="Gene3D" id="3.40.50.1580">
    <property type="entry name" value="Nucleoside phosphorylase domain"/>
    <property type="match status" value="1"/>
</dbReference>
<dbReference type="SUPFAM" id="SSF53167">
    <property type="entry name" value="Purine and uridine phosphorylases"/>
    <property type="match status" value="1"/>
</dbReference>